<keyword evidence="10" id="KW-0175">Coiled coil</keyword>
<reference evidence="14" key="1">
    <citation type="journal article" date="2020" name="Stud. Mycol.">
        <title>101 Dothideomycetes genomes: a test case for predicting lifestyles and emergence of pathogens.</title>
        <authorList>
            <person name="Haridas S."/>
            <person name="Albert R."/>
            <person name="Binder M."/>
            <person name="Bloem J."/>
            <person name="Labutti K."/>
            <person name="Salamov A."/>
            <person name="Andreopoulos B."/>
            <person name="Baker S."/>
            <person name="Barry K."/>
            <person name="Bills G."/>
            <person name="Bluhm B."/>
            <person name="Cannon C."/>
            <person name="Castanera R."/>
            <person name="Culley D."/>
            <person name="Daum C."/>
            <person name="Ezra D."/>
            <person name="Gonzalez J."/>
            <person name="Henrissat B."/>
            <person name="Kuo A."/>
            <person name="Liang C."/>
            <person name="Lipzen A."/>
            <person name="Lutzoni F."/>
            <person name="Magnuson J."/>
            <person name="Mondo S."/>
            <person name="Nolan M."/>
            <person name="Ohm R."/>
            <person name="Pangilinan J."/>
            <person name="Park H.-J."/>
            <person name="Ramirez L."/>
            <person name="Alfaro M."/>
            <person name="Sun H."/>
            <person name="Tritt A."/>
            <person name="Yoshinaga Y."/>
            <person name="Zwiers L.-H."/>
            <person name="Turgeon B."/>
            <person name="Goodwin S."/>
            <person name="Spatafora J."/>
            <person name="Crous P."/>
            <person name="Grigoriev I."/>
        </authorList>
    </citation>
    <scope>NUCLEOTIDE SEQUENCE</scope>
    <source>
        <strain evidence="14">CBS 262.69</strain>
    </source>
</reference>
<dbReference type="GO" id="GO:0031380">
    <property type="term" value="C:nuclear RNA-directed RNA polymerase complex"/>
    <property type="evidence" value="ECO:0007669"/>
    <property type="project" value="TreeGrafter"/>
</dbReference>
<evidence type="ECO:0000256" key="8">
    <source>
        <dbReference type="ARBA" id="ARBA00022859"/>
    </source>
</evidence>
<feature type="domain" description="RZ-type" evidence="13">
    <location>
        <begin position="1860"/>
        <end position="1936"/>
    </location>
</feature>
<feature type="compositionally biased region" description="Polar residues" evidence="11">
    <location>
        <begin position="8"/>
        <end position="22"/>
    </location>
</feature>
<evidence type="ECO:0000256" key="4">
    <source>
        <dbReference type="ARBA" id="ARBA00022737"/>
    </source>
</evidence>
<evidence type="ECO:0000256" key="11">
    <source>
        <dbReference type="SAM" id="MobiDB-lite"/>
    </source>
</evidence>
<evidence type="ECO:0000256" key="7">
    <source>
        <dbReference type="ARBA" id="ARBA00022833"/>
    </source>
</evidence>
<dbReference type="SMART" id="SM00438">
    <property type="entry name" value="ZnF_NFX"/>
    <property type="match status" value="4"/>
</dbReference>
<feature type="domain" description="C3H1-type" evidence="12">
    <location>
        <begin position="17"/>
        <end position="45"/>
    </location>
</feature>
<keyword evidence="6" id="KW-0547">Nucleotide-binding</keyword>
<evidence type="ECO:0000313" key="15">
    <source>
        <dbReference type="Proteomes" id="UP000799640"/>
    </source>
</evidence>
<evidence type="ECO:0000259" key="12">
    <source>
        <dbReference type="PROSITE" id="PS50103"/>
    </source>
</evidence>
<feature type="region of interest" description="Disordered" evidence="11">
    <location>
        <begin position="1"/>
        <end position="22"/>
    </location>
</feature>
<feature type="region of interest" description="Disordered" evidence="11">
    <location>
        <begin position="43"/>
        <end position="65"/>
    </location>
</feature>
<evidence type="ECO:0000256" key="1">
    <source>
        <dbReference type="ARBA" id="ARBA00004496"/>
    </source>
</evidence>
<feature type="zinc finger region" description="C3H1-type" evidence="9">
    <location>
        <begin position="17"/>
        <end position="45"/>
    </location>
</feature>
<dbReference type="PANTHER" id="PTHR10887">
    <property type="entry name" value="DNA2/NAM7 HELICASE FAMILY"/>
    <property type="match status" value="1"/>
</dbReference>
<dbReference type="InterPro" id="IPR000967">
    <property type="entry name" value="Znf_NFX1"/>
</dbReference>
<keyword evidence="6" id="KW-0378">Hydrolase</keyword>
<evidence type="ECO:0000256" key="2">
    <source>
        <dbReference type="ARBA" id="ARBA00022490"/>
    </source>
</evidence>
<dbReference type="Pfam" id="PF13087">
    <property type="entry name" value="AAA_12"/>
    <property type="match status" value="1"/>
</dbReference>
<gene>
    <name evidence="14" type="ORF">EJ06DRAFT_544373</name>
</gene>
<dbReference type="Proteomes" id="UP000799640">
    <property type="component" value="Unassembled WGS sequence"/>
</dbReference>
<keyword evidence="6" id="KW-0067">ATP-binding</keyword>
<dbReference type="PANTHER" id="PTHR10887:SF445">
    <property type="entry name" value="NFX1-TYPE ZINC FINGER-CONTAINING PROTEIN 1"/>
    <property type="match status" value="1"/>
</dbReference>
<dbReference type="InterPro" id="IPR000571">
    <property type="entry name" value="Znf_CCCH"/>
</dbReference>
<dbReference type="InterPro" id="IPR047187">
    <property type="entry name" value="SF1_C_Upf1"/>
</dbReference>
<organism evidence="14 15">
    <name type="scientific">Trichodelitschia bisporula</name>
    <dbReference type="NCBI Taxonomy" id="703511"/>
    <lineage>
        <taxon>Eukaryota</taxon>
        <taxon>Fungi</taxon>
        <taxon>Dikarya</taxon>
        <taxon>Ascomycota</taxon>
        <taxon>Pezizomycotina</taxon>
        <taxon>Dothideomycetes</taxon>
        <taxon>Dothideomycetes incertae sedis</taxon>
        <taxon>Phaeotrichales</taxon>
        <taxon>Phaeotrichaceae</taxon>
        <taxon>Trichodelitschia</taxon>
    </lineage>
</organism>
<proteinExistence type="predicted"/>
<dbReference type="Gene3D" id="3.40.50.300">
    <property type="entry name" value="P-loop containing nucleotide triphosphate hydrolases"/>
    <property type="match status" value="3"/>
</dbReference>
<evidence type="ECO:0000259" key="13">
    <source>
        <dbReference type="PROSITE" id="PS51981"/>
    </source>
</evidence>
<feature type="coiled-coil region" evidence="10">
    <location>
        <begin position="1597"/>
        <end position="1624"/>
    </location>
</feature>
<dbReference type="SUPFAM" id="SSF52540">
    <property type="entry name" value="P-loop containing nucleoside triphosphate hydrolases"/>
    <property type="match status" value="1"/>
</dbReference>
<keyword evidence="2" id="KW-0963">Cytoplasm</keyword>
<dbReference type="InterPro" id="IPR046439">
    <property type="entry name" value="ZF_RZ_dom"/>
</dbReference>
<dbReference type="CDD" id="cd17936">
    <property type="entry name" value="EEXXEc_NFX1"/>
    <property type="match status" value="1"/>
</dbReference>
<dbReference type="OrthoDB" id="2423195at2759"/>
<dbReference type="GO" id="GO:0004386">
    <property type="term" value="F:helicase activity"/>
    <property type="evidence" value="ECO:0007669"/>
    <property type="project" value="InterPro"/>
</dbReference>
<keyword evidence="4" id="KW-0677">Repeat</keyword>
<dbReference type="SMART" id="SM00356">
    <property type="entry name" value="ZnF_C3H1"/>
    <property type="match status" value="1"/>
</dbReference>
<keyword evidence="3 9" id="KW-0479">Metal-binding</keyword>
<dbReference type="FunFam" id="3.40.50.300:FF:001660">
    <property type="entry name" value="NF-X1 finger and helicase protein, putative"/>
    <property type="match status" value="1"/>
</dbReference>
<dbReference type="GO" id="GO:0031048">
    <property type="term" value="P:regulatory ncRNA-mediated heterochromatin formation"/>
    <property type="evidence" value="ECO:0007669"/>
    <property type="project" value="TreeGrafter"/>
</dbReference>
<dbReference type="PROSITE" id="PS51981">
    <property type="entry name" value="ZF_RZ"/>
    <property type="match status" value="1"/>
</dbReference>
<dbReference type="PROSITE" id="PS50103">
    <property type="entry name" value="ZF_C3H1"/>
    <property type="match status" value="1"/>
</dbReference>
<comment type="subcellular location">
    <subcellularLocation>
        <location evidence="1">Cytoplasm</location>
    </subcellularLocation>
</comment>
<dbReference type="InterPro" id="IPR027417">
    <property type="entry name" value="P-loop_NTPase"/>
</dbReference>
<dbReference type="EMBL" id="ML996702">
    <property type="protein sequence ID" value="KAF2397692.1"/>
    <property type="molecule type" value="Genomic_DNA"/>
</dbReference>
<evidence type="ECO:0000256" key="9">
    <source>
        <dbReference type="PROSITE-ProRule" id="PRU00723"/>
    </source>
</evidence>
<dbReference type="CDD" id="cd18808">
    <property type="entry name" value="SF1_C_Upf1"/>
    <property type="match status" value="1"/>
</dbReference>
<dbReference type="InterPro" id="IPR041677">
    <property type="entry name" value="DNA2/NAM7_AAA_11"/>
</dbReference>
<name>A0A6G1HNX4_9PEZI</name>
<evidence type="ECO:0000256" key="10">
    <source>
        <dbReference type="SAM" id="Coils"/>
    </source>
</evidence>
<evidence type="ECO:0000256" key="3">
    <source>
        <dbReference type="ARBA" id="ARBA00022723"/>
    </source>
</evidence>
<dbReference type="Pfam" id="PF20173">
    <property type="entry name" value="ZnF_RZ-type"/>
    <property type="match status" value="1"/>
</dbReference>
<dbReference type="GO" id="GO:0002376">
    <property type="term" value="P:immune system process"/>
    <property type="evidence" value="ECO:0007669"/>
    <property type="project" value="UniProtKB-KW"/>
</dbReference>
<evidence type="ECO:0000313" key="14">
    <source>
        <dbReference type="EMBL" id="KAF2397692.1"/>
    </source>
</evidence>
<protein>
    <submittedName>
        <fullName evidence="14">NFX1-type zinc finger-containing protein 1</fullName>
    </submittedName>
</protein>
<keyword evidence="7 9" id="KW-0862">Zinc</keyword>
<keyword evidence="6" id="KW-0347">Helicase</keyword>
<dbReference type="InterPro" id="IPR045055">
    <property type="entry name" value="DNA2/NAM7-like"/>
</dbReference>
<keyword evidence="15" id="KW-1185">Reference proteome</keyword>
<evidence type="ECO:0000256" key="5">
    <source>
        <dbReference type="ARBA" id="ARBA00022771"/>
    </source>
</evidence>
<keyword evidence="8" id="KW-0391">Immunity</keyword>
<dbReference type="Pfam" id="PF13086">
    <property type="entry name" value="AAA_11"/>
    <property type="match status" value="1"/>
</dbReference>
<dbReference type="GO" id="GO:0005737">
    <property type="term" value="C:cytoplasm"/>
    <property type="evidence" value="ECO:0007669"/>
    <property type="project" value="UniProtKB-SubCell"/>
</dbReference>
<evidence type="ECO:0000256" key="6">
    <source>
        <dbReference type="ARBA" id="ARBA00022806"/>
    </source>
</evidence>
<sequence length="1936" mass="215763">MAPGARRGSNNHNGRSTQRSGVCNNVLQGRECSFGARCKYSHDVQGGSVRPPRPPRPEPTAEQEAAKDAYHAWKRLIKAPPTSMDLSRTKRVWDGALDILNADNRDSHQKLPRDLDLDETYGHDYILAVLTMHPTAFSPLNGVGFMDIVHPFLLVITHTELIDSLSLDTYVGAIYNFISGPHGSRAIPFFKRVALSLKDHLALYADKMIGPLCTALCVTLRREPRTSFQEELSEVLDILDGVLVSVTPETKSIAGNVLEQLHAIARRAQSLLGREEELEVGDIAPTASTYPRNHVVPGGRHDNDFADITQTAIFPSADEIRYRGLKDLPSTDRDESHHLSDPAERHIDTLFRLLRHDIFGELKDALNILLHDADADPRVFESQNISLGNIRAQAYTGARVAFISPELRQGFDISISFTAPKAIRKLKPAERQQWWEHPRRLSDGTLLCFLVHINGKSELTFLTAGQKSTDPNQRHSLMAPKPVIVARSLFPSQFSVELLVQLSCSPASGLLIDFSGVLPATFVPVLETLQRIQKESRLSFRSWVLPERVQSGTHVEILDVPPPVYTRNARFAFSLAPILKDSGDELFITRDARVDDEALVSQIVNRTGLDMGQAKALIAALVREFTFIQGPPGCGKTHLGVQLMQVLLHAARKGNLGPIIVVCYTNHALDQFLEHLIQIGITKIIRMGGQSRSPELEGKNLRVVTKAEGSTGFERFQVAKIFEEIQELSKDVEVTLKRLSALKRKPQWSNLSHHLRRHHSKIYKQFVPGDTDWTLVGDAFDIWKLVKNLPKYTDGDHAPIESVLVLAEGNVNEVSPLDRVRLVQYWVDESCKEKRDHVYECVREAEQLRRQLDDVRSEADKRILASADVIGVTTTGLAKRIAVLQHVKAKVVLCEEAAEVMEPHMVSAFLPSVEHFIQIGDHQQLRPQINNYSLSLESDTGVRYQLDRSQFERLCKGERDRPLVPVAQLNVQRRMRPEISTLIRETVYKRLQDHASTQDLPNVVGMRKNVFWLDHSNLEGEQDDQRSHCNVWEVEMVKALVLHIVRQGAYKSQDIAVLTPYTGQLQKLRAAMKAEFEVVLSDRDQDTLLRDGFDPEASDEDGPKRPLEKKRMVELLRLATVDNFQGEEAKLVIVSLVRSNRTRRVGFLRTENRINVLLSRAQHGLYLIGNSDTYANVPMWARVLGMLRATDSVSTALGLCCPRHPDTEIQVSQSEDFRRKSPEGGCELSCDRRLSCGHQCEARCHSDYLHQVFSCPQPCQRLHTPCNHPCQKATCGEDCGSCQIKIDNVQLPCGHDVDGVACHRTQKLDAIFCPTLVNKTVPRCSHVIKIACSKSVSAPSFKCPTPCSAVLECGHPCPGTCDDCRQVSDAEVIFKHASCPKICGRSLPRCNHSCQSTCHAAESKDCGLCHAPCEVRCKHSKCSLKCHEPCAPCIEKRCSWQCVHKGACTLPCGAPCNRLPCQERCAENLACGHRCPTVCGEDCPEGYCQACSDKLDARVDILEMKTYGEIDLDETPIVVLGCGHFFTFETLDGLVGMRDVYEVNAHGEYIRILESPALADSIPRCPDCRSPFRQFATTRYNRVVNRAVIDEMTKRFLISSRAEHAELEAKVDALEESFAKAQLALKAATPMPLLGRKGRAAPSTDTVVMFNRTYVEATPLVNSVDWFCAKVEAKNEPVRKLHDAIVQAARESQPLDEKVAGMKLAKSLYAASRESRIIIGSQLLRARIRFTALAHQLELARIRRSWPADIGLNVKSGSNPAKTAPNIFAACEKLIGVSGRERLPKFAVEATLHYAQYAHLLRSYRNTAPSIESDKLTKKAKGFVEQAIALCDRGFQNADKLREALQVVAESLNSEWYEEVTAEEIAAIKNAMVTGRGGLPTHSGHWYECQNGHAFAVGECGMPMELARCPECGAQVGGQRHNPVAGVARAQYMEDD</sequence>
<accession>A0A6G1HNX4</accession>
<dbReference type="InterPro" id="IPR041679">
    <property type="entry name" value="DNA2/NAM7-like_C"/>
</dbReference>
<dbReference type="GO" id="GO:0008270">
    <property type="term" value="F:zinc ion binding"/>
    <property type="evidence" value="ECO:0007669"/>
    <property type="project" value="UniProtKB-KW"/>
</dbReference>
<keyword evidence="5 9" id="KW-0863">Zinc-finger</keyword>
<dbReference type="CDD" id="cd06008">
    <property type="entry name" value="NF-X1-zinc-finger"/>
    <property type="match status" value="2"/>
</dbReference>